<gene>
    <name evidence="5" type="ORF">SAMN05216270_102488</name>
</gene>
<comment type="similarity">
    <text evidence="2">Belongs to the IucA/IucC family.</text>
</comment>
<dbReference type="Proteomes" id="UP000198949">
    <property type="component" value="Unassembled WGS sequence"/>
</dbReference>
<evidence type="ECO:0000313" key="6">
    <source>
        <dbReference type="Proteomes" id="UP000198949"/>
    </source>
</evidence>
<dbReference type="InterPro" id="IPR037455">
    <property type="entry name" value="LucA/IucC-like"/>
</dbReference>
<dbReference type="Pfam" id="PF04183">
    <property type="entry name" value="IucA_IucC"/>
    <property type="match status" value="1"/>
</dbReference>
<feature type="domain" description="Aerobactin siderophore biosynthesis IucA/IucC N-terminal" evidence="3">
    <location>
        <begin position="135"/>
        <end position="384"/>
    </location>
</feature>
<keyword evidence="6" id="KW-1185">Reference proteome</keyword>
<evidence type="ECO:0000259" key="4">
    <source>
        <dbReference type="Pfam" id="PF06276"/>
    </source>
</evidence>
<sequence length="586" mass="64977">MSAIDHLTPELWLRSTRLLLAKAIGEFAHERLLVPVRDGDGYAVAASGERYTFAAERLKLDHWAVDADSIARLDADGKERELDAASFFLAFQGELGLSESVLPVYLEEVAATINRGAYQLGEDQPTAAELVDAGFQAVEAAMTGGHPCFVAGSGRLGFTSEDYRAYAPEAGAGVRLMWLAARREHAMFAAAPELDFAWLVESQLDADSREYFASMLTDRGLTYEDVYLIPVHPWQWRNKISVTFAPEIAAGRLVPLGEGHDEYQAQQSIRTFFNRSRPGADYVKTALSVLNMGFMRGLSTEYMEVTPAISDYVADLVHGDPTLKRHGTAVLRERASVGYRHPAYTAGAPKGSPYRKMLAALWRESPVPKLAKGEHVATMASLLHRDGDGRPFASALIRRSGLAPEAWLRGYLDAYLVPVAHCMFKFGLVFMPHGENVILVLKDGAVDRVFLKDIGEECGILEPSTAVPEELSRIQGEVPDEHRALCVLTDVVDCFLRFLAAELHLDGVLGEDAFWRVAAEALKDYQGTHPELGEAFERFSLFEDSFTLSCLNRLQLKNNQQMVDLEHQDESLIFIGRLDNPLAEWR</sequence>
<dbReference type="Gene3D" id="3.30.310.280">
    <property type="match status" value="1"/>
</dbReference>
<dbReference type="PANTHER" id="PTHR34384">
    <property type="entry name" value="L-2,3-DIAMINOPROPANOATE--CITRATE LIGASE"/>
    <property type="match status" value="1"/>
</dbReference>
<evidence type="ECO:0000256" key="2">
    <source>
        <dbReference type="ARBA" id="ARBA00007832"/>
    </source>
</evidence>
<dbReference type="InterPro" id="IPR007310">
    <property type="entry name" value="Aerobactin_biosyn_IucA/IucC_N"/>
</dbReference>
<dbReference type="Pfam" id="PF06276">
    <property type="entry name" value="FhuF"/>
    <property type="match status" value="1"/>
</dbReference>
<dbReference type="InterPro" id="IPR022770">
    <property type="entry name" value="IucA/IucC-like_C"/>
</dbReference>
<name>A0A1G6T5M8_9ACTN</name>
<dbReference type="AlphaFoldDB" id="A0A1G6T5M8"/>
<dbReference type="OrthoDB" id="495728at2"/>
<dbReference type="EMBL" id="FNAD01000002">
    <property type="protein sequence ID" value="SDD24194.1"/>
    <property type="molecule type" value="Genomic_DNA"/>
</dbReference>
<dbReference type="GO" id="GO:0016881">
    <property type="term" value="F:acid-amino acid ligase activity"/>
    <property type="evidence" value="ECO:0007669"/>
    <property type="project" value="UniProtKB-ARBA"/>
</dbReference>
<evidence type="ECO:0000259" key="3">
    <source>
        <dbReference type="Pfam" id="PF04183"/>
    </source>
</evidence>
<dbReference type="PANTHER" id="PTHR34384:SF6">
    <property type="entry name" value="STAPHYLOFERRIN B SYNTHASE"/>
    <property type="match status" value="1"/>
</dbReference>
<dbReference type="GO" id="GO:0019290">
    <property type="term" value="P:siderophore biosynthetic process"/>
    <property type="evidence" value="ECO:0007669"/>
    <property type="project" value="InterPro"/>
</dbReference>
<evidence type="ECO:0000256" key="1">
    <source>
        <dbReference type="ARBA" id="ARBA00004924"/>
    </source>
</evidence>
<dbReference type="Gene3D" id="6.10.250.3370">
    <property type="match status" value="1"/>
</dbReference>
<protein>
    <submittedName>
        <fullName evidence="5">Siderophore synthetase component</fullName>
    </submittedName>
</protein>
<feature type="domain" description="Aerobactin siderophore biosynthesis IucA/IucC-like C-terminal" evidence="4">
    <location>
        <begin position="405"/>
        <end position="563"/>
    </location>
</feature>
<organism evidence="5 6">
    <name type="scientific">Glycomyces harbinensis</name>
    <dbReference type="NCBI Taxonomy" id="58114"/>
    <lineage>
        <taxon>Bacteria</taxon>
        <taxon>Bacillati</taxon>
        <taxon>Actinomycetota</taxon>
        <taxon>Actinomycetes</taxon>
        <taxon>Glycomycetales</taxon>
        <taxon>Glycomycetaceae</taxon>
        <taxon>Glycomyces</taxon>
    </lineage>
</organism>
<evidence type="ECO:0000313" key="5">
    <source>
        <dbReference type="EMBL" id="SDD24194.1"/>
    </source>
</evidence>
<accession>A0A1G6T5M8</accession>
<dbReference type="RefSeq" id="WP_143014781.1">
    <property type="nucleotide sequence ID" value="NZ_FNAD01000002.1"/>
</dbReference>
<dbReference type="STRING" id="58114.SAMN05216270_102488"/>
<comment type="pathway">
    <text evidence="1">Siderophore biosynthesis.</text>
</comment>
<proteinExistence type="inferred from homology"/>
<dbReference type="Gene3D" id="1.10.510.40">
    <property type="match status" value="1"/>
</dbReference>
<reference evidence="6" key="1">
    <citation type="submission" date="2016-10" db="EMBL/GenBank/DDBJ databases">
        <authorList>
            <person name="Varghese N."/>
            <person name="Submissions S."/>
        </authorList>
    </citation>
    <scope>NUCLEOTIDE SEQUENCE [LARGE SCALE GENOMIC DNA]</scope>
    <source>
        <strain evidence="6">CGMCC 4.3516</strain>
    </source>
</reference>